<evidence type="ECO:0000313" key="1">
    <source>
        <dbReference type="EMBL" id="KAF2827733.1"/>
    </source>
</evidence>
<dbReference type="Proteomes" id="UP000799424">
    <property type="component" value="Unassembled WGS sequence"/>
</dbReference>
<protein>
    <recommendedName>
        <fullName evidence="3">F-box domain-containing protein</fullName>
    </recommendedName>
</protein>
<reference evidence="1" key="1">
    <citation type="journal article" date="2020" name="Stud. Mycol.">
        <title>101 Dothideomycetes genomes: a test case for predicting lifestyles and emergence of pathogens.</title>
        <authorList>
            <person name="Haridas S."/>
            <person name="Albert R."/>
            <person name="Binder M."/>
            <person name="Bloem J."/>
            <person name="Labutti K."/>
            <person name="Salamov A."/>
            <person name="Andreopoulos B."/>
            <person name="Baker S."/>
            <person name="Barry K."/>
            <person name="Bills G."/>
            <person name="Bluhm B."/>
            <person name="Cannon C."/>
            <person name="Castanera R."/>
            <person name="Culley D."/>
            <person name="Daum C."/>
            <person name="Ezra D."/>
            <person name="Gonzalez J."/>
            <person name="Henrissat B."/>
            <person name="Kuo A."/>
            <person name="Liang C."/>
            <person name="Lipzen A."/>
            <person name="Lutzoni F."/>
            <person name="Magnuson J."/>
            <person name="Mondo S."/>
            <person name="Nolan M."/>
            <person name="Ohm R."/>
            <person name="Pangilinan J."/>
            <person name="Park H.-J."/>
            <person name="Ramirez L."/>
            <person name="Alfaro M."/>
            <person name="Sun H."/>
            <person name="Tritt A."/>
            <person name="Yoshinaga Y."/>
            <person name="Zwiers L.-H."/>
            <person name="Turgeon B."/>
            <person name="Goodwin S."/>
            <person name="Spatafora J."/>
            <person name="Crous P."/>
            <person name="Grigoriev I."/>
        </authorList>
    </citation>
    <scope>NUCLEOTIDE SEQUENCE</scope>
    <source>
        <strain evidence="1">CBS 113818</strain>
    </source>
</reference>
<accession>A0A6A7A3N0</accession>
<dbReference type="OrthoDB" id="4192220at2759"/>
<evidence type="ECO:0008006" key="3">
    <source>
        <dbReference type="Google" id="ProtNLM"/>
    </source>
</evidence>
<organism evidence="1 2">
    <name type="scientific">Ophiobolus disseminans</name>
    <dbReference type="NCBI Taxonomy" id="1469910"/>
    <lineage>
        <taxon>Eukaryota</taxon>
        <taxon>Fungi</taxon>
        <taxon>Dikarya</taxon>
        <taxon>Ascomycota</taxon>
        <taxon>Pezizomycotina</taxon>
        <taxon>Dothideomycetes</taxon>
        <taxon>Pleosporomycetidae</taxon>
        <taxon>Pleosporales</taxon>
        <taxon>Pleosporineae</taxon>
        <taxon>Phaeosphaeriaceae</taxon>
        <taxon>Ophiobolus</taxon>
    </lineage>
</organism>
<name>A0A6A7A3N0_9PLEO</name>
<sequence>MATSSFSILSNDILTVVLTQLKRISETSQDLTSCSLVDRRWHEATTPFLYGNIALNRDNLVQFCNHAEVSKYCAYVHVHSLTITCESVRILEPVAQLVPLLPQFTNLRSFSFWPKQGFLKKFSQAALVQLVDALPASCTNLELEIHDFAAPKEGEEPHLCDALRKILPRMQHVRLQIRACEALFADPSTPDTSLRLPNLKTLVYNCFGIWGLLPTCRRTDTGRMTLAHSEVLWYVVTNRLEKLVSTPNAVPEDAKLYALVNSEIENHNGLLWQTYIRAEMQSQSSVAMPHRGVWMEGSIPGSWVIRMPDDIELMSTFANAGILAEGQLWREVLGGARLPAAVLAAERAGKASFAVGCVEKGLSLLRTSEQWRKDNPRKGTRYWGDERKTGEKTVCVVERKGKGDYLSLNPICEITPPGWKRVGDEGTALERIEG</sequence>
<evidence type="ECO:0000313" key="2">
    <source>
        <dbReference type="Proteomes" id="UP000799424"/>
    </source>
</evidence>
<proteinExistence type="predicted"/>
<gene>
    <name evidence="1" type="ORF">CC86DRAFT_369807</name>
</gene>
<keyword evidence="2" id="KW-1185">Reference proteome</keyword>
<dbReference type="EMBL" id="MU006224">
    <property type="protein sequence ID" value="KAF2827733.1"/>
    <property type="molecule type" value="Genomic_DNA"/>
</dbReference>
<dbReference type="AlphaFoldDB" id="A0A6A7A3N0"/>